<dbReference type="InterPro" id="IPR013783">
    <property type="entry name" value="Ig-like_fold"/>
</dbReference>
<evidence type="ECO:0000256" key="1">
    <source>
        <dbReference type="ARBA" id="ARBA00022737"/>
    </source>
</evidence>
<dbReference type="GO" id="GO:0098609">
    <property type="term" value="P:cell-cell adhesion"/>
    <property type="evidence" value="ECO:0007669"/>
    <property type="project" value="TreeGrafter"/>
</dbReference>
<dbReference type="SMART" id="SM00409">
    <property type="entry name" value="IG"/>
    <property type="match status" value="5"/>
</dbReference>
<dbReference type="GO" id="GO:0016020">
    <property type="term" value="C:membrane"/>
    <property type="evidence" value="ECO:0007669"/>
    <property type="project" value="UniProtKB-SubCell"/>
</dbReference>
<keyword evidence="6" id="KW-0732">Signal</keyword>
<dbReference type="Gene3D" id="3.30.230.10">
    <property type="match status" value="1"/>
</dbReference>
<feature type="region of interest" description="Disordered" evidence="5">
    <location>
        <begin position="383"/>
        <end position="404"/>
    </location>
</feature>
<feature type="signal peptide" evidence="6">
    <location>
        <begin position="1"/>
        <end position="20"/>
    </location>
</feature>
<feature type="compositionally biased region" description="Low complexity" evidence="5">
    <location>
        <begin position="327"/>
        <end position="346"/>
    </location>
</feature>
<evidence type="ECO:0000256" key="6">
    <source>
        <dbReference type="SAM" id="SignalP"/>
    </source>
</evidence>
<dbReference type="SUPFAM" id="SSF54211">
    <property type="entry name" value="Ribosomal protein S5 domain 2-like"/>
    <property type="match status" value="1"/>
</dbReference>
<dbReference type="SUPFAM" id="SSF48726">
    <property type="entry name" value="Immunoglobulin"/>
    <property type="match status" value="4"/>
</dbReference>
<dbReference type="GO" id="GO:0006412">
    <property type="term" value="P:translation"/>
    <property type="evidence" value="ECO:0007669"/>
    <property type="project" value="InterPro"/>
</dbReference>
<dbReference type="InterPro" id="IPR036179">
    <property type="entry name" value="Ig-like_dom_sf"/>
</dbReference>
<feature type="compositionally biased region" description="Basic residues" evidence="5">
    <location>
        <begin position="1470"/>
        <end position="1484"/>
    </location>
</feature>
<dbReference type="InterPro" id="IPR014721">
    <property type="entry name" value="Ribsml_uS5_D2-typ_fold_subgr"/>
</dbReference>
<keyword evidence="9" id="KW-1185">Reference proteome</keyword>
<evidence type="ECO:0000256" key="4">
    <source>
        <dbReference type="ARBA" id="ARBA00023274"/>
    </source>
</evidence>
<keyword evidence="1" id="KW-0677">Repeat</keyword>
<evidence type="ECO:0000313" key="10">
    <source>
        <dbReference type="WBParaSite" id="maker-E.canG7_contigs_4744-snap-gene-2.26-mRNA-1"/>
    </source>
</evidence>
<feature type="domain" description="Fibronectin type-III" evidence="8">
    <location>
        <begin position="998"/>
        <end position="1114"/>
    </location>
</feature>
<keyword evidence="3" id="KW-1015">Disulfide bond</keyword>
<dbReference type="Pfam" id="PF00380">
    <property type="entry name" value="Ribosomal_S9"/>
    <property type="match status" value="1"/>
</dbReference>
<proteinExistence type="predicted"/>
<dbReference type="SUPFAM" id="SSF49265">
    <property type="entry name" value="Fibronectin type III"/>
    <property type="match status" value="2"/>
</dbReference>
<sequence length="1484" mass="164260">MEIGLFNLILILAIFQSSLAWQQWSESQTNGFCQNPNRISIAGSAPSRMVQEGGRIVLICCTLGNTSGHDHEQLLWTDSSQKPIVDYFSNSVQAAQSRKYAVPDFSDKKHIISRLVVQDFNENDKGTYTCSRKSTITGPPNPTPAKVDLIMRPRLLADFTSLSRTETDEVVMTGYRVSVPLEEGLEGGLVCRTNPTFNGPIRVTWFYHGRQLIGPAASMSEEVDLPTTSDHKERKKNRKRKHQTRDSTLQTGGRGDSPLKKLSDAVFRPAVVDPAELGVSLENNSQVLKFTKLTPRHAGMYMCKAEAPNPVYHAPTPIDQITQALFSPPSTASSTSSATSTSTTTPNPFDPSVDSGINTEFLVQVQPIRLIVFSRPRMLPGNPRLVSTNPSTSPPPHNSWTTRGRFNNHMRWRRSSETSLLPSWAYANRPVAREGEKMVLECAARGNPPPKLIWFKGGGGSNLPPPEGLASLNDVNFDVGIREALNYLPLTEATKYLGTKVAEDDQLFPAIMEAPATNNLSDVKPLTDMEGANLTPRESDFTGTRLDRFSVEAGLRKDDTGVPVIAVSRLIVDDLGVSDATRYTCLAQLEMEPLGGHGNWTDVGSLLPSIILLPQFVAAGTKLYATGNPGENATLTCEALGGLSIPGGLQLTLLRGSGLKELAEQAISAKGSLTPSTLISDSPVESSTFAEEREKLPFSEQIETILPDIDPRYHLIAGPDPRNPYAAMVRLTITNLRPEDNNYYVCKAQSGDNWIAYAPSPENALGRLSVWFAPPKAGPPPREGVTTTTAPGDGEGGWEVMYGLAHKPSRLECRSLGQPPPQWTWTGPAIRKVIDPVSAGEVIEADGYTVRAYQEGEESVSELILPAAYWSFGIFGSYSCTAENRLGKATGYVRLKLATHPQCPNVTACTVEATLVELCVIPPKETGGLPLTHYELRIQPSPNERFHGPFAYLPGRRVVRLPDLTPNHFYKFALSAVTSAGRGPNTYIQVMTRKIGVPKLKLIATNSDVTSSDYLVRWILESDGGSPVIMYKIKIRPVEASWGPVQKHLTPLGSWTVFDVLSRDADRRTRHGVEGMYRIKSLQPGTSYEVNLVGQNSVGQSNPYVVVLQTSELIGTSGRLLGEPKSQYFHGDSVRLISLMVSLFHNLIAPTENMLEEERAKYENGKKFLARLMGQDPSTFNQEQIDEAIRYLFPSGLQSRKAHPKLKPPEEVYPEKKKIQFDKTGRPFHDLFYTGKPAYYEVMHKATALIEELNGKFDRGYIDRDYTAFKNPRPLVVAASEWLTKDQLSRKLLEPVTDTMYEDWLRLMDALLKHPLAWHAESFIHSYRASVQEAVSKEVFPEPQVDPETNYRYVDTYGQKKHAFVELRMTHPGAGKFIINDKRLLEFFPHLGDREQIMFPLQYTGMLGAVDVVARVSSDTETGHSSKANALRLALARALACFLPGDSGHNRLRAAGLLTQDDRFSERKKPGQKKARKKPIWKAR</sequence>
<dbReference type="Proteomes" id="UP000887562">
    <property type="component" value="Unplaced"/>
</dbReference>
<dbReference type="GO" id="GO:1990904">
    <property type="term" value="C:ribonucleoprotein complex"/>
    <property type="evidence" value="ECO:0007669"/>
    <property type="project" value="UniProtKB-KW"/>
</dbReference>
<evidence type="ECO:0000313" key="9">
    <source>
        <dbReference type="Proteomes" id="UP000887562"/>
    </source>
</evidence>
<dbReference type="CDD" id="cd00063">
    <property type="entry name" value="FN3"/>
    <property type="match status" value="2"/>
</dbReference>
<feature type="region of interest" description="Disordered" evidence="5">
    <location>
        <begin position="327"/>
        <end position="352"/>
    </location>
</feature>
<feature type="domain" description="Ig-like" evidence="7">
    <location>
        <begin position="36"/>
        <end position="148"/>
    </location>
</feature>
<feature type="region of interest" description="Disordered" evidence="5">
    <location>
        <begin position="219"/>
        <end position="260"/>
    </location>
</feature>
<dbReference type="InterPro" id="IPR000754">
    <property type="entry name" value="Ribosomal_uS9"/>
</dbReference>
<organism evidence="9 10">
    <name type="scientific">Echinococcus canadensis</name>
    <dbReference type="NCBI Taxonomy" id="519352"/>
    <lineage>
        <taxon>Eukaryota</taxon>
        <taxon>Metazoa</taxon>
        <taxon>Spiralia</taxon>
        <taxon>Lophotrochozoa</taxon>
        <taxon>Platyhelminthes</taxon>
        <taxon>Cestoda</taxon>
        <taxon>Eucestoda</taxon>
        <taxon>Cyclophyllidea</taxon>
        <taxon>Taeniidae</taxon>
        <taxon>Echinococcus</taxon>
        <taxon>Echinococcus canadensis group</taxon>
    </lineage>
</organism>
<feature type="domain" description="Ig-like" evidence="7">
    <location>
        <begin position="422"/>
        <end position="588"/>
    </location>
</feature>
<feature type="domain" description="Fibronectin type-III" evidence="8">
    <location>
        <begin position="900"/>
        <end position="996"/>
    </location>
</feature>
<feature type="chain" id="PRO_5038138553" evidence="6">
    <location>
        <begin position="21"/>
        <end position="1484"/>
    </location>
</feature>
<dbReference type="InterPro" id="IPR003961">
    <property type="entry name" value="FN3_dom"/>
</dbReference>
<dbReference type="PANTHER" id="PTHR44170:SF6">
    <property type="entry name" value="CONTACTIN"/>
    <property type="match status" value="1"/>
</dbReference>
<dbReference type="InterPro" id="IPR003598">
    <property type="entry name" value="Ig_sub2"/>
</dbReference>
<evidence type="ECO:0000256" key="2">
    <source>
        <dbReference type="ARBA" id="ARBA00022980"/>
    </source>
</evidence>
<evidence type="ECO:0000256" key="3">
    <source>
        <dbReference type="ARBA" id="ARBA00023157"/>
    </source>
</evidence>
<dbReference type="SMART" id="SM00408">
    <property type="entry name" value="IGc2"/>
    <property type="match status" value="3"/>
</dbReference>
<evidence type="ECO:0000259" key="8">
    <source>
        <dbReference type="PROSITE" id="PS50853"/>
    </source>
</evidence>
<dbReference type="GO" id="GO:0005840">
    <property type="term" value="C:ribosome"/>
    <property type="evidence" value="ECO:0007669"/>
    <property type="project" value="UniProtKB-KW"/>
</dbReference>
<dbReference type="InterPro" id="IPR003599">
    <property type="entry name" value="Ig_sub"/>
</dbReference>
<reference evidence="10" key="1">
    <citation type="submission" date="2022-11" db="UniProtKB">
        <authorList>
            <consortium name="WormBaseParasite"/>
        </authorList>
    </citation>
    <scope>IDENTIFICATION</scope>
</reference>
<dbReference type="InterPro" id="IPR020568">
    <property type="entry name" value="Ribosomal_Su5_D2-typ_SF"/>
</dbReference>
<feature type="compositionally biased region" description="Basic residues" evidence="5">
    <location>
        <begin position="233"/>
        <end position="243"/>
    </location>
</feature>
<feature type="region of interest" description="Disordered" evidence="5">
    <location>
        <begin position="1463"/>
        <end position="1484"/>
    </location>
</feature>
<dbReference type="PROSITE" id="PS50853">
    <property type="entry name" value="FN3"/>
    <property type="match status" value="2"/>
</dbReference>
<dbReference type="Gene3D" id="2.60.40.10">
    <property type="entry name" value="Immunoglobulins"/>
    <property type="match status" value="5"/>
</dbReference>
<evidence type="ECO:0000259" key="7">
    <source>
        <dbReference type="PROSITE" id="PS50835"/>
    </source>
</evidence>
<protein>
    <submittedName>
        <fullName evidence="10">Uncharacterized protein</fullName>
    </submittedName>
</protein>
<keyword evidence="4" id="KW-0687">Ribonucleoprotein</keyword>
<feature type="domain" description="Ig-like" evidence="7">
    <location>
        <begin position="608"/>
        <end position="751"/>
    </location>
</feature>
<dbReference type="Pfam" id="PF00041">
    <property type="entry name" value="fn3"/>
    <property type="match status" value="1"/>
</dbReference>
<dbReference type="WBParaSite" id="maker-E.canG7_contigs_4744-snap-gene-2.26-mRNA-1">
    <property type="protein sequence ID" value="maker-E.canG7_contigs_4744-snap-gene-2.26-mRNA-1"/>
    <property type="gene ID" value="EcG7_01740"/>
</dbReference>
<evidence type="ECO:0000256" key="5">
    <source>
        <dbReference type="SAM" id="MobiDB-lite"/>
    </source>
</evidence>
<feature type="domain" description="Ig-like" evidence="7">
    <location>
        <begin position="153"/>
        <end position="319"/>
    </location>
</feature>
<dbReference type="PROSITE" id="PS50835">
    <property type="entry name" value="IG_LIKE"/>
    <property type="match status" value="5"/>
</dbReference>
<feature type="domain" description="Ig-like" evidence="7">
    <location>
        <begin position="775"/>
        <end position="898"/>
    </location>
</feature>
<keyword evidence="2" id="KW-0689">Ribosomal protein</keyword>
<dbReference type="GO" id="GO:0003735">
    <property type="term" value="F:structural constituent of ribosome"/>
    <property type="evidence" value="ECO:0007669"/>
    <property type="project" value="InterPro"/>
</dbReference>
<dbReference type="InterPro" id="IPR007110">
    <property type="entry name" value="Ig-like_dom"/>
</dbReference>
<dbReference type="SMART" id="SM00060">
    <property type="entry name" value="FN3"/>
    <property type="match status" value="2"/>
</dbReference>
<name>A0A915EZ10_9CEST</name>
<dbReference type="InterPro" id="IPR036116">
    <property type="entry name" value="FN3_sf"/>
</dbReference>
<accession>A0A915EZ10</accession>
<dbReference type="PANTHER" id="PTHR44170">
    <property type="entry name" value="PROTEIN SIDEKICK"/>
    <property type="match status" value="1"/>
</dbReference>